<dbReference type="Gene3D" id="3.40.1700.10">
    <property type="entry name" value="DNA integrity scanning protein, DisA, N-terminal domain"/>
    <property type="match status" value="1"/>
</dbReference>
<dbReference type="HAMAP" id="MF_01499">
    <property type="entry name" value="DacA"/>
    <property type="match status" value="1"/>
</dbReference>
<dbReference type="AlphaFoldDB" id="A0A388TLE3"/>
<dbReference type="EC" id="2.7.7.85" evidence="10"/>
<keyword evidence="4 10" id="KW-0812">Transmembrane</keyword>
<protein>
    <recommendedName>
        <fullName evidence="10">Diadenylate cyclase</fullName>
        <shortName evidence="10">DAC</shortName>
        <ecNumber evidence="10">2.7.7.85</ecNumber>
    </recommendedName>
    <alternativeName>
        <fullName evidence="10">Cyclic-di-AMP synthase</fullName>
        <shortName evidence="10">c-di-AMP synthase</shortName>
    </alternativeName>
</protein>
<gene>
    <name evidence="12" type="primary">disA</name>
    <name evidence="10" type="synonym">dacA</name>
    <name evidence="12" type="ORF">RDn1_290</name>
</gene>
<dbReference type="FunFam" id="3.40.1700.10:FF:000002">
    <property type="entry name" value="Diadenylate cyclase"/>
    <property type="match status" value="1"/>
</dbReference>
<dbReference type="Pfam" id="PF19293">
    <property type="entry name" value="CdaA_N"/>
    <property type="match status" value="1"/>
</dbReference>
<evidence type="ECO:0000256" key="3">
    <source>
        <dbReference type="ARBA" id="ARBA00022679"/>
    </source>
</evidence>
<dbReference type="EMBL" id="BGZP01000008">
    <property type="protein sequence ID" value="GBR77631.1"/>
    <property type="molecule type" value="Genomic_DNA"/>
</dbReference>
<evidence type="ECO:0000256" key="2">
    <source>
        <dbReference type="ARBA" id="ARBA00022475"/>
    </source>
</evidence>
<evidence type="ECO:0000256" key="4">
    <source>
        <dbReference type="ARBA" id="ARBA00022692"/>
    </source>
</evidence>
<dbReference type="InterPro" id="IPR014046">
    <property type="entry name" value="C-di-AMP_synthase"/>
</dbReference>
<dbReference type="PIRSF" id="PIRSF004793">
    <property type="entry name" value="UCP004793"/>
    <property type="match status" value="1"/>
</dbReference>
<evidence type="ECO:0000256" key="5">
    <source>
        <dbReference type="ARBA" id="ARBA00022695"/>
    </source>
</evidence>
<comment type="caution">
    <text evidence="10">Lacks conserved residue(s) required for the propagation of feature annotation.</text>
</comment>
<feature type="transmembrane region" description="Helical" evidence="10">
    <location>
        <begin position="6"/>
        <end position="25"/>
    </location>
</feature>
<name>A0A388TLE3_9BACT</name>
<evidence type="ECO:0000256" key="8">
    <source>
        <dbReference type="ARBA" id="ARBA00022989"/>
    </source>
</evidence>
<comment type="catalytic activity">
    <reaction evidence="1 10">
        <text>2 ATP = 3',3'-c-di-AMP + 2 diphosphate</text>
        <dbReference type="Rhea" id="RHEA:35655"/>
        <dbReference type="ChEBI" id="CHEBI:30616"/>
        <dbReference type="ChEBI" id="CHEBI:33019"/>
        <dbReference type="ChEBI" id="CHEBI:71500"/>
        <dbReference type="EC" id="2.7.7.85"/>
    </reaction>
</comment>
<evidence type="ECO:0000256" key="1">
    <source>
        <dbReference type="ARBA" id="ARBA00000877"/>
    </source>
</evidence>
<keyword evidence="7 10" id="KW-0067">ATP-binding</keyword>
<keyword evidence="8 10" id="KW-1133">Transmembrane helix</keyword>
<dbReference type="GO" id="GO:0004016">
    <property type="term" value="F:adenylate cyclase activity"/>
    <property type="evidence" value="ECO:0007669"/>
    <property type="project" value="UniProtKB-UniRule"/>
</dbReference>
<dbReference type="InterPro" id="IPR050338">
    <property type="entry name" value="DisA"/>
</dbReference>
<dbReference type="GO" id="GO:0106408">
    <property type="term" value="F:diadenylate cyclase activity"/>
    <property type="evidence" value="ECO:0007669"/>
    <property type="project" value="UniProtKB-EC"/>
</dbReference>
<dbReference type="Pfam" id="PF02457">
    <property type="entry name" value="DAC"/>
    <property type="match status" value="1"/>
</dbReference>
<feature type="domain" description="DAC" evidence="11">
    <location>
        <begin position="75"/>
        <end position="233"/>
    </location>
</feature>
<accession>A0A388TLE3</accession>
<keyword evidence="5 10" id="KW-0548">Nucleotidyltransferase</keyword>
<reference evidence="12 13" key="1">
    <citation type="journal article" date="2019" name="ISME J.">
        <title>Genome analyses of uncultured TG2/ZB3 bacteria in 'Margulisbacteria' specifically attached to ectosymbiotic spirochetes of protists in the termite gut.</title>
        <authorList>
            <person name="Utami Y.D."/>
            <person name="Kuwahara H."/>
            <person name="Igai K."/>
            <person name="Murakami T."/>
            <person name="Sugaya K."/>
            <person name="Morikawa T."/>
            <person name="Nagura Y."/>
            <person name="Yuki M."/>
            <person name="Deevong P."/>
            <person name="Inoue T."/>
            <person name="Kihara K."/>
            <person name="Lo N."/>
            <person name="Yamada A."/>
            <person name="Ohkuma M."/>
            <person name="Hongoh Y."/>
        </authorList>
    </citation>
    <scope>NUCLEOTIDE SEQUENCE [LARGE SCALE GENOMIC DNA]</scope>
    <source>
        <strain evidence="12">RsDinE6-01</strain>
    </source>
</reference>
<evidence type="ECO:0000259" key="11">
    <source>
        <dbReference type="PROSITE" id="PS51794"/>
    </source>
</evidence>
<keyword evidence="3 10" id="KW-0808">Transferase</keyword>
<dbReference type="NCBIfam" id="TIGR00159">
    <property type="entry name" value="diadenylate cyclase CdaA"/>
    <property type="match status" value="1"/>
</dbReference>
<feature type="transmembrane region" description="Helical" evidence="10">
    <location>
        <begin position="37"/>
        <end position="55"/>
    </location>
</feature>
<evidence type="ECO:0000256" key="6">
    <source>
        <dbReference type="ARBA" id="ARBA00022741"/>
    </source>
</evidence>
<evidence type="ECO:0000256" key="9">
    <source>
        <dbReference type="ARBA" id="ARBA00023136"/>
    </source>
</evidence>
<sequence length="262" mass="29108">MTFRLLDLVDIALVSIAAYYVLLWFRGTKTAQLFSGFAFLIAIFVISKIANLYTIEWLIEQLTPVLATLLIVVFQPELRKGLEKLGRNFLPPVSEKSADLNIISRLIKAIDVLAADKIGALIVIERTASLNEFMETGIPMNADVNSDLIVSLFHKKSLIHDGALTIQHKKITAAGCLLPLTDRKNLGSLGTRHRAAIGLSEVIDALVIVVSEETGNISIADNGQLSRKLDLQEVQTYLLKIYQQETTAFQRSLKKFFNKKAK</sequence>
<comment type="caution">
    <text evidence="12">The sequence shown here is derived from an EMBL/GenBank/DDBJ whole genome shotgun (WGS) entry which is preliminary data.</text>
</comment>
<evidence type="ECO:0000256" key="10">
    <source>
        <dbReference type="HAMAP-Rule" id="MF_01499"/>
    </source>
</evidence>
<dbReference type="GO" id="GO:0005524">
    <property type="term" value="F:ATP binding"/>
    <property type="evidence" value="ECO:0007669"/>
    <property type="project" value="UniProtKB-UniRule"/>
</dbReference>
<comment type="function">
    <text evidence="10">Catalyzes the condensation of 2 ATP molecules into cyclic di-AMP (c-di-AMP), a second messenger used to regulate differing processes in different bacteria.</text>
</comment>
<dbReference type="GO" id="GO:0006171">
    <property type="term" value="P:cAMP biosynthetic process"/>
    <property type="evidence" value="ECO:0007669"/>
    <property type="project" value="InterPro"/>
</dbReference>
<dbReference type="InterPro" id="IPR045585">
    <property type="entry name" value="CdaA_N"/>
</dbReference>
<comment type="similarity">
    <text evidence="10">Belongs to the adenylate cyclase family. DacA/CdaA subfamily.</text>
</comment>
<dbReference type="PANTHER" id="PTHR34185">
    <property type="entry name" value="DIADENYLATE CYCLASE"/>
    <property type="match status" value="1"/>
</dbReference>
<evidence type="ECO:0000313" key="13">
    <source>
        <dbReference type="Proteomes" id="UP000282196"/>
    </source>
</evidence>
<evidence type="ECO:0000313" key="12">
    <source>
        <dbReference type="EMBL" id="GBR77631.1"/>
    </source>
</evidence>
<dbReference type="PROSITE" id="PS51794">
    <property type="entry name" value="DAC"/>
    <property type="match status" value="1"/>
</dbReference>
<evidence type="ECO:0000256" key="7">
    <source>
        <dbReference type="ARBA" id="ARBA00022840"/>
    </source>
</evidence>
<comment type="subunit">
    <text evidence="10">Probably a homodimer.</text>
</comment>
<organism evidence="12 13">
    <name type="scientific">Candidatus Termititenax dinenymphae</name>
    <dbReference type="NCBI Taxonomy" id="2218523"/>
    <lineage>
        <taxon>Bacteria</taxon>
        <taxon>Bacillati</taxon>
        <taxon>Candidatus Margulisiibacteriota</taxon>
        <taxon>Candidatus Termititenacia</taxon>
        <taxon>Candidatus Termititenacales</taxon>
        <taxon>Candidatus Termititenacaceae</taxon>
        <taxon>Candidatus Termititenax</taxon>
    </lineage>
</organism>
<keyword evidence="2 10" id="KW-1003">Cell membrane</keyword>
<dbReference type="InterPro" id="IPR003390">
    <property type="entry name" value="DNA_integrity_scan_DisA_N"/>
</dbReference>
<proteinExistence type="inferred from homology"/>
<dbReference type="SUPFAM" id="SSF143597">
    <property type="entry name" value="YojJ-like"/>
    <property type="match status" value="1"/>
</dbReference>
<keyword evidence="13" id="KW-1185">Reference proteome</keyword>
<dbReference type="Proteomes" id="UP000282196">
    <property type="component" value="Unassembled WGS sequence"/>
</dbReference>
<keyword evidence="6 10" id="KW-0547">Nucleotide-binding</keyword>
<dbReference type="InterPro" id="IPR034701">
    <property type="entry name" value="CdaA"/>
</dbReference>
<keyword evidence="9 10" id="KW-0472">Membrane</keyword>
<dbReference type="PANTHER" id="PTHR34185:SF1">
    <property type="entry name" value="DIADENYLATE CYCLASE"/>
    <property type="match status" value="1"/>
</dbReference>
<dbReference type="InterPro" id="IPR036888">
    <property type="entry name" value="DNA_integrity_DisA_N_sf"/>
</dbReference>